<dbReference type="AlphaFoldDB" id="D0LVH9"/>
<dbReference type="Proteomes" id="UP000001880">
    <property type="component" value="Chromosome"/>
</dbReference>
<accession>D0LVH9</accession>
<keyword evidence="3" id="KW-1185">Reference proteome</keyword>
<name>D0LVH9_HALO1</name>
<dbReference type="EMBL" id="CP001804">
    <property type="protein sequence ID" value="ACY17540.1"/>
    <property type="molecule type" value="Genomic_DNA"/>
</dbReference>
<evidence type="ECO:0000313" key="2">
    <source>
        <dbReference type="EMBL" id="ACY17540.1"/>
    </source>
</evidence>
<evidence type="ECO:0000313" key="3">
    <source>
        <dbReference type="Proteomes" id="UP000001880"/>
    </source>
</evidence>
<dbReference type="RefSeq" id="WP_012830132.1">
    <property type="nucleotide sequence ID" value="NC_013440.1"/>
</dbReference>
<organism evidence="2 3">
    <name type="scientific">Haliangium ochraceum (strain DSM 14365 / JCM 11303 / SMP-2)</name>
    <dbReference type="NCBI Taxonomy" id="502025"/>
    <lineage>
        <taxon>Bacteria</taxon>
        <taxon>Pseudomonadati</taxon>
        <taxon>Myxococcota</taxon>
        <taxon>Polyangia</taxon>
        <taxon>Haliangiales</taxon>
        <taxon>Kofleriaceae</taxon>
        <taxon>Haliangium</taxon>
    </lineage>
</organism>
<dbReference type="KEGG" id="hoh:Hoch_5052"/>
<proteinExistence type="predicted"/>
<reference evidence="2 3" key="1">
    <citation type="journal article" date="2010" name="Stand. Genomic Sci.">
        <title>Complete genome sequence of Haliangium ochraceum type strain (SMP-2).</title>
        <authorList>
            <consortium name="US DOE Joint Genome Institute (JGI-PGF)"/>
            <person name="Ivanova N."/>
            <person name="Daum C."/>
            <person name="Lang E."/>
            <person name="Abt B."/>
            <person name="Kopitz M."/>
            <person name="Saunders E."/>
            <person name="Lapidus A."/>
            <person name="Lucas S."/>
            <person name="Glavina Del Rio T."/>
            <person name="Nolan M."/>
            <person name="Tice H."/>
            <person name="Copeland A."/>
            <person name="Cheng J.F."/>
            <person name="Chen F."/>
            <person name="Bruce D."/>
            <person name="Goodwin L."/>
            <person name="Pitluck S."/>
            <person name="Mavromatis K."/>
            <person name="Pati A."/>
            <person name="Mikhailova N."/>
            <person name="Chen A."/>
            <person name="Palaniappan K."/>
            <person name="Land M."/>
            <person name="Hauser L."/>
            <person name="Chang Y.J."/>
            <person name="Jeffries C.D."/>
            <person name="Detter J.C."/>
            <person name="Brettin T."/>
            <person name="Rohde M."/>
            <person name="Goker M."/>
            <person name="Bristow J."/>
            <person name="Markowitz V."/>
            <person name="Eisen J.A."/>
            <person name="Hugenholtz P."/>
            <person name="Kyrpides N.C."/>
            <person name="Klenk H.P."/>
        </authorList>
    </citation>
    <scope>NUCLEOTIDE SEQUENCE [LARGE SCALE GENOMIC DNA]</scope>
    <source>
        <strain evidence="3">DSM 14365 / CIP 107738 / JCM 11303 / AJ 13395 / SMP-2</strain>
    </source>
</reference>
<gene>
    <name evidence="2" type="ordered locus">Hoch_5052</name>
</gene>
<feature type="compositionally biased region" description="Basic and acidic residues" evidence="1">
    <location>
        <begin position="69"/>
        <end position="82"/>
    </location>
</feature>
<evidence type="ECO:0000256" key="1">
    <source>
        <dbReference type="SAM" id="MobiDB-lite"/>
    </source>
</evidence>
<sequence>MHSPRVPACARARDIAIAPPGRSWQMWTSMNRPAPSLLIAILACCLLSWLGACARTPAPAAPPGSPWLADERRARGDDERTNGGDVQMDENSAADDGDGGGEDGGDDGGGDEGGEVMDFEEIDFGDEDFGDEDFGDDE</sequence>
<protein>
    <submittedName>
        <fullName evidence="2">Uncharacterized protein</fullName>
    </submittedName>
</protein>
<dbReference type="HOGENOM" id="CLU_1852398_0_0_7"/>
<feature type="compositionally biased region" description="Acidic residues" evidence="1">
    <location>
        <begin position="92"/>
        <end position="138"/>
    </location>
</feature>
<feature type="region of interest" description="Disordered" evidence="1">
    <location>
        <begin position="55"/>
        <end position="138"/>
    </location>
</feature>